<protein>
    <recommendedName>
        <fullName evidence="2">peptidylprolyl isomerase</fullName>
        <ecNumber evidence="2">5.2.1.8</ecNumber>
    </recommendedName>
</protein>
<evidence type="ECO:0000256" key="2">
    <source>
        <dbReference type="ARBA" id="ARBA00013194"/>
    </source>
</evidence>
<dbReference type="RefSeq" id="WP_008517848.1">
    <property type="nucleotide sequence ID" value="NZ_ACJM01000014.1"/>
</dbReference>
<dbReference type="PROSITE" id="PS50198">
    <property type="entry name" value="PPIC_PPIASE_2"/>
    <property type="match status" value="1"/>
</dbReference>
<dbReference type="AlphaFoldDB" id="C0GIZ0"/>
<dbReference type="Pfam" id="PF13624">
    <property type="entry name" value="SurA_N_3"/>
    <property type="match status" value="1"/>
</dbReference>
<comment type="caution">
    <text evidence="8">The sequence shown here is derived from an EMBL/GenBank/DDBJ whole genome shotgun (WGS) entry which is preliminary data.</text>
</comment>
<dbReference type="SUPFAM" id="SSF54534">
    <property type="entry name" value="FKBP-like"/>
    <property type="match status" value="1"/>
</dbReference>
<evidence type="ECO:0000256" key="1">
    <source>
        <dbReference type="ARBA" id="ARBA00000971"/>
    </source>
</evidence>
<dbReference type="InterPro" id="IPR050245">
    <property type="entry name" value="PrsA_foldase"/>
</dbReference>
<dbReference type="Gene3D" id="1.10.4030.10">
    <property type="entry name" value="Porin chaperone SurA, peptide-binding domain"/>
    <property type="match status" value="1"/>
</dbReference>
<dbReference type="InterPro" id="IPR046357">
    <property type="entry name" value="PPIase_dom_sf"/>
</dbReference>
<gene>
    <name evidence="8" type="ORF">DealDRAFT_2449</name>
</gene>
<dbReference type="eggNOG" id="COG0760">
    <property type="taxonomic scope" value="Bacteria"/>
</dbReference>
<evidence type="ECO:0000313" key="9">
    <source>
        <dbReference type="Proteomes" id="UP000006443"/>
    </source>
</evidence>
<dbReference type="EC" id="5.2.1.8" evidence="2"/>
<dbReference type="EMBL" id="ACJM01000014">
    <property type="protein sequence ID" value="EEG76623.1"/>
    <property type="molecule type" value="Genomic_DNA"/>
</dbReference>
<sequence>MFFRQKRVLTGVLAVLLLAMLVVAGCGGNSAANTVANVNGEEITRAELDAYMNVLALFMPELQQMLESEELRGMIEGEILSVMVQNVVVEQAAKDLGLSVSDEELQAEYEEFRAMMGGMSDEDFQEVLKEYDINEEDLKQSLRADVYVDKLEQHFASDITDEDIQAFIDENPSFGRQPATLELSHILFDEEEEALEARERILAGEDFGDLAVELSQDPTAQNEGHPGYRGYLGDNIAEDTQDFWSDFMEGANNISEDGEVSPPVETQGGWHLIKLHARTPEVELSFEEAREDAFVALSVDLMNQHLDGVFAAAEIETTL</sequence>
<evidence type="ECO:0000259" key="7">
    <source>
        <dbReference type="PROSITE" id="PS50198"/>
    </source>
</evidence>
<dbReference type="Pfam" id="PF13145">
    <property type="entry name" value="Rotamase_2"/>
    <property type="match status" value="1"/>
</dbReference>
<dbReference type="PANTHER" id="PTHR47245:SF1">
    <property type="entry name" value="FOLDASE PROTEIN PRSA"/>
    <property type="match status" value="1"/>
</dbReference>
<evidence type="ECO:0000256" key="5">
    <source>
        <dbReference type="ARBA" id="ARBA00023235"/>
    </source>
</evidence>
<evidence type="ECO:0000313" key="8">
    <source>
        <dbReference type="EMBL" id="EEG76623.1"/>
    </source>
</evidence>
<evidence type="ECO:0000256" key="4">
    <source>
        <dbReference type="ARBA" id="ARBA00023110"/>
    </source>
</evidence>
<feature type="domain" description="PpiC" evidence="7">
    <location>
        <begin position="178"/>
        <end position="277"/>
    </location>
</feature>
<name>C0GIZ0_DETAL</name>
<dbReference type="Gene3D" id="3.10.50.40">
    <property type="match status" value="1"/>
</dbReference>
<dbReference type="Proteomes" id="UP000006443">
    <property type="component" value="Unassembled WGS sequence"/>
</dbReference>
<evidence type="ECO:0000256" key="3">
    <source>
        <dbReference type="ARBA" id="ARBA00022729"/>
    </source>
</evidence>
<evidence type="ECO:0000256" key="6">
    <source>
        <dbReference type="PROSITE-ProRule" id="PRU00278"/>
    </source>
</evidence>
<keyword evidence="9" id="KW-1185">Reference proteome</keyword>
<dbReference type="STRING" id="555088.DealDRAFT_2449"/>
<keyword evidence="5 6" id="KW-0413">Isomerase</keyword>
<comment type="catalytic activity">
    <reaction evidence="1">
        <text>[protein]-peptidylproline (omega=180) = [protein]-peptidylproline (omega=0)</text>
        <dbReference type="Rhea" id="RHEA:16237"/>
        <dbReference type="Rhea" id="RHEA-COMP:10747"/>
        <dbReference type="Rhea" id="RHEA-COMP:10748"/>
        <dbReference type="ChEBI" id="CHEBI:83833"/>
        <dbReference type="ChEBI" id="CHEBI:83834"/>
        <dbReference type="EC" id="5.2.1.8"/>
    </reaction>
</comment>
<dbReference type="SUPFAM" id="SSF109998">
    <property type="entry name" value="Triger factor/SurA peptide-binding domain-like"/>
    <property type="match status" value="1"/>
</dbReference>
<dbReference type="PANTHER" id="PTHR47245">
    <property type="entry name" value="PEPTIDYLPROLYL ISOMERASE"/>
    <property type="match status" value="1"/>
</dbReference>
<reference evidence="8 9" key="1">
    <citation type="submission" date="2009-02" db="EMBL/GenBank/DDBJ databases">
        <title>Sequencing of the draft genome and assembly of Dethiobacter alkaliphilus AHT 1.</title>
        <authorList>
            <consortium name="US DOE Joint Genome Institute (JGI-PGF)"/>
            <person name="Lucas S."/>
            <person name="Copeland A."/>
            <person name="Lapidus A."/>
            <person name="Glavina del Rio T."/>
            <person name="Dalin E."/>
            <person name="Tice H."/>
            <person name="Bruce D."/>
            <person name="Goodwin L."/>
            <person name="Pitluck S."/>
            <person name="Larimer F."/>
            <person name="Land M.L."/>
            <person name="Hauser L."/>
            <person name="Muyzer G."/>
        </authorList>
    </citation>
    <scope>NUCLEOTIDE SEQUENCE [LARGE SCALE GENOMIC DNA]</scope>
    <source>
        <strain evidence="8 9">AHT 1</strain>
    </source>
</reference>
<organism evidence="8 9">
    <name type="scientific">Dethiobacter alkaliphilus AHT 1</name>
    <dbReference type="NCBI Taxonomy" id="555088"/>
    <lineage>
        <taxon>Bacteria</taxon>
        <taxon>Bacillati</taxon>
        <taxon>Bacillota</taxon>
        <taxon>Dethiobacteria</taxon>
        <taxon>Dethiobacterales</taxon>
        <taxon>Dethiobacteraceae</taxon>
        <taxon>Dethiobacter</taxon>
    </lineage>
</organism>
<keyword evidence="4 6" id="KW-0697">Rotamase</keyword>
<accession>C0GIZ0</accession>
<dbReference type="InterPro" id="IPR000297">
    <property type="entry name" value="PPIase_PpiC"/>
</dbReference>
<dbReference type="InterPro" id="IPR027304">
    <property type="entry name" value="Trigger_fact/SurA_dom_sf"/>
</dbReference>
<proteinExistence type="predicted"/>
<keyword evidence="3" id="KW-0732">Signal</keyword>
<dbReference type="PROSITE" id="PS51257">
    <property type="entry name" value="PROKAR_LIPOPROTEIN"/>
    <property type="match status" value="1"/>
</dbReference>
<dbReference type="GO" id="GO:0003755">
    <property type="term" value="F:peptidyl-prolyl cis-trans isomerase activity"/>
    <property type="evidence" value="ECO:0007669"/>
    <property type="project" value="UniProtKB-KW"/>
</dbReference>